<feature type="domain" description="ParB-like N-terminal" evidence="1">
    <location>
        <begin position="70"/>
        <end position="169"/>
    </location>
</feature>
<dbReference type="CDD" id="cd16405">
    <property type="entry name" value="RepB_like_N"/>
    <property type="match status" value="1"/>
</dbReference>
<organism evidence="2 3">
    <name type="scientific">Ruegeria meonggei</name>
    <dbReference type="NCBI Taxonomy" id="1446476"/>
    <lineage>
        <taxon>Bacteria</taxon>
        <taxon>Pseudomonadati</taxon>
        <taxon>Pseudomonadota</taxon>
        <taxon>Alphaproteobacteria</taxon>
        <taxon>Rhodobacterales</taxon>
        <taxon>Roseobacteraceae</taxon>
        <taxon>Ruegeria</taxon>
    </lineage>
</organism>
<dbReference type="Proteomes" id="UP000193778">
    <property type="component" value="Unassembled WGS sequence"/>
</dbReference>
<dbReference type="GO" id="GO:0005694">
    <property type="term" value="C:chromosome"/>
    <property type="evidence" value="ECO:0007669"/>
    <property type="project" value="TreeGrafter"/>
</dbReference>
<accession>A0A1X7ACE8</accession>
<dbReference type="PANTHER" id="PTHR33375:SF1">
    <property type="entry name" value="CHROMOSOME-PARTITIONING PROTEIN PARB-RELATED"/>
    <property type="match status" value="1"/>
</dbReference>
<dbReference type="InterPro" id="IPR003115">
    <property type="entry name" value="ParB_N"/>
</dbReference>
<dbReference type="InterPro" id="IPR037972">
    <property type="entry name" value="RepB_N"/>
</dbReference>
<dbReference type="OrthoDB" id="7812516at2"/>
<keyword evidence="3" id="KW-1185">Reference proteome</keyword>
<protein>
    <submittedName>
        <fullName evidence="2">Nucleoid occlusion protein</fullName>
    </submittedName>
</protein>
<gene>
    <name evidence="2" type="primary">noc_3</name>
    <name evidence="2" type="ORF">RUM8411_04280</name>
</gene>
<sequence length="334" mass="36895">MVKRKRLTPARPDYLGETVSALEAKGASPVGARRNPPPIAQVAGDTAAQAALEELTEELRAARADGRMVQSLPLEIVDETHLVRDRMAVDDTEMAALTESLRMRGQQTPIEVMELEQGRFGLISGWRRLSALRALFSETGEKRFATVQALLKRPESAADAYLAMVEENEIRVGLSYYERARIAARAAEQGVYPDETSALRALFASASRAKRSKIGSFMVLYHELDDCLSFAAAIPERLGLALVKALKEDPHMAKRLTGIIQRHKPQALEEEAVLLKQALEKNSQPEKQAEKPLSENIGDIRMDISRNGARLVLSGEGVSENFAEKLRAWLRAQA</sequence>
<proteinExistence type="predicted"/>
<dbReference type="SUPFAM" id="SSF110849">
    <property type="entry name" value="ParB/Sulfiredoxin"/>
    <property type="match status" value="1"/>
</dbReference>
<dbReference type="InterPro" id="IPR050336">
    <property type="entry name" value="Chromosome_partition/occlusion"/>
</dbReference>
<name>A0A1X7ACE8_9RHOB</name>
<evidence type="ECO:0000313" key="3">
    <source>
        <dbReference type="Proteomes" id="UP000193778"/>
    </source>
</evidence>
<reference evidence="3" key="1">
    <citation type="submission" date="2017-03" db="EMBL/GenBank/DDBJ databases">
        <authorList>
            <person name="Rodrigo-Torres L."/>
            <person name="Arahal R.D."/>
            <person name="Lucena T."/>
        </authorList>
    </citation>
    <scope>NUCLEOTIDE SEQUENCE [LARGE SCALE GENOMIC DNA]</scope>
    <source>
        <strain evidence="3">CECT 8411</strain>
    </source>
</reference>
<dbReference type="SMART" id="SM00470">
    <property type="entry name" value="ParB"/>
    <property type="match status" value="1"/>
</dbReference>
<dbReference type="EMBL" id="FWFP01000017">
    <property type="protein sequence ID" value="SLN75855.1"/>
    <property type="molecule type" value="Genomic_DNA"/>
</dbReference>
<dbReference type="Gene3D" id="3.90.1530.30">
    <property type="match status" value="1"/>
</dbReference>
<evidence type="ECO:0000259" key="1">
    <source>
        <dbReference type="SMART" id="SM00470"/>
    </source>
</evidence>
<dbReference type="GO" id="GO:0007059">
    <property type="term" value="P:chromosome segregation"/>
    <property type="evidence" value="ECO:0007669"/>
    <property type="project" value="TreeGrafter"/>
</dbReference>
<evidence type="ECO:0000313" key="2">
    <source>
        <dbReference type="EMBL" id="SLN75855.1"/>
    </source>
</evidence>
<dbReference type="PANTHER" id="PTHR33375">
    <property type="entry name" value="CHROMOSOME-PARTITIONING PROTEIN PARB-RELATED"/>
    <property type="match status" value="1"/>
</dbReference>
<dbReference type="AlphaFoldDB" id="A0A1X7ACE8"/>
<dbReference type="InterPro" id="IPR036086">
    <property type="entry name" value="ParB/Sulfiredoxin_sf"/>
</dbReference>
<dbReference type="Pfam" id="PF02195">
    <property type="entry name" value="ParB_N"/>
    <property type="match status" value="1"/>
</dbReference>